<keyword evidence="4" id="KW-1185">Reference proteome</keyword>
<evidence type="ECO:0000256" key="1">
    <source>
        <dbReference type="SAM" id="MobiDB-lite"/>
    </source>
</evidence>
<feature type="compositionally biased region" description="Basic and acidic residues" evidence="1">
    <location>
        <begin position="68"/>
        <end position="82"/>
    </location>
</feature>
<feature type="domain" description="EF-hand" evidence="2">
    <location>
        <begin position="155"/>
        <end position="178"/>
    </location>
</feature>
<dbReference type="InterPro" id="IPR002048">
    <property type="entry name" value="EF_hand_dom"/>
</dbReference>
<dbReference type="SUPFAM" id="SSF47473">
    <property type="entry name" value="EF-hand"/>
    <property type="match status" value="1"/>
</dbReference>
<dbReference type="AlphaFoldDB" id="A0A1N7L7G4"/>
<dbReference type="STRING" id="80876.SAMN05421779_103156"/>
<dbReference type="GO" id="GO:0005509">
    <property type="term" value="F:calcium ion binding"/>
    <property type="evidence" value="ECO:0007669"/>
    <property type="project" value="InterPro"/>
</dbReference>
<dbReference type="InterPro" id="IPR018247">
    <property type="entry name" value="EF_Hand_1_Ca_BS"/>
</dbReference>
<evidence type="ECO:0000313" key="4">
    <source>
        <dbReference type="Proteomes" id="UP000185678"/>
    </source>
</evidence>
<dbReference type="Gene3D" id="1.10.238.10">
    <property type="entry name" value="EF-hand"/>
    <property type="match status" value="2"/>
</dbReference>
<dbReference type="EMBL" id="FTOA01000003">
    <property type="protein sequence ID" value="SIS69746.1"/>
    <property type="molecule type" value="Genomic_DNA"/>
</dbReference>
<reference evidence="3 4" key="1">
    <citation type="submission" date="2017-01" db="EMBL/GenBank/DDBJ databases">
        <authorList>
            <person name="Mah S.A."/>
            <person name="Swanson W.J."/>
            <person name="Moy G.W."/>
            <person name="Vacquier V.D."/>
        </authorList>
    </citation>
    <scope>NUCLEOTIDE SEQUENCE [LARGE SCALE GENOMIC DNA]</scope>
    <source>
        <strain evidence="3 4">DSM 11589</strain>
    </source>
</reference>
<protein>
    <submittedName>
        <fullName evidence="3">EF hand</fullName>
    </submittedName>
</protein>
<dbReference type="PROSITE" id="PS00018">
    <property type="entry name" value="EF_HAND_1"/>
    <property type="match status" value="3"/>
</dbReference>
<sequence length="181" mass="19577">MHRTTVWGATLTALGVVMLTVAGSLSVAAEDRPPSMAPAMMAMFDRNGDQMISRDELRQHFDARFDQIDSDHSGDLSLDEFKAAPPDMPRGGEGAPPSGRGPDDRSGPKGPPPDGGRGPKEGRQDEMFKAMDRNGDGIVSREEFHDAERHRFEALDKNGDGLISLDELEAMPMPGGPPPKR</sequence>
<feature type="compositionally biased region" description="Basic and acidic residues" evidence="1">
    <location>
        <begin position="117"/>
        <end position="159"/>
    </location>
</feature>
<dbReference type="Proteomes" id="UP000185678">
    <property type="component" value="Unassembled WGS sequence"/>
</dbReference>
<feature type="domain" description="EF-hand" evidence="2">
    <location>
        <begin position="56"/>
        <end position="91"/>
    </location>
</feature>
<dbReference type="PANTHER" id="PTHR10827:SF52">
    <property type="entry name" value="IP16409P"/>
    <property type="match status" value="1"/>
</dbReference>
<feature type="domain" description="EF-hand" evidence="2">
    <location>
        <begin position="119"/>
        <end position="154"/>
    </location>
</feature>
<name>A0A1N7L7G4_9PROT</name>
<evidence type="ECO:0000313" key="3">
    <source>
        <dbReference type="EMBL" id="SIS69746.1"/>
    </source>
</evidence>
<feature type="region of interest" description="Disordered" evidence="1">
    <location>
        <begin position="68"/>
        <end position="181"/>
    </location>
</feature>
<gene>
    <name evidence="3" type="ORF">SAMN05421779_103156</name>
</gene>
<dbReference type="Pfam" id="PF13499">
    <property type="entry name" value="EF-hand_7"/>
    <property type="match status" value="1"/>
</dbReference>
<organism evidence="3 4">
    <name type="scientific">Insolitispirillum peregrinum</name>
    <dbReference type="NCBI Taxonomy" id="80876"/>
    <lineage>
        <taxon>Bacteria</taxon>
        <taxon>Pseudomonadati</taxon>
        <taxon>Pseudomonadota</taxon>
        <taxon>Alphaproteobacteria</taxon>
        <taxon>Rhodospirillales</taxon>
        <taxon>Novispirillaceae</taxon>
        <taxon>Insolitispirillum</taxon>
    </lineage>
</organism>
<dbReference type="PANTHER" id="PTHR10827">
    <property type="entry name" value="RETICULOCALBIN"/>
    <property type="match status" value="1"/>
</dbReference>
<dbReference type="RefSeq" id="WP_076399798.1">
    <property type="nucleotide sequence ID" value="NZ_FTOA01000003.1"/>
</dbReference>
<dbReference type="InterPro" id="IPR011992">
    <property type="entry name" value="EF-hand-dom_pair"/>
</dbReference>
<dbReference type="PROSITE" id="PS50222">
    <property type="entry name" value="EF_HAND_2"/>
    <property type="match status" value="3"/>
</dbReference>
<dbReference type="Pfam" id="PF13202">
    <property type="entry name" value="EF-hand_5"/>
    <property type="match status" value="2"/>
</dbReference>
<accession>A0A1N7L7G4</accession>
<proteinExistence type="predicted"/>
<dbReference type="SMART" id="SM00054">
    <property type="entry name" value="EFh"/>
    <property type="match status" value="4"/>
</dbReference>
<evidence type="ECO:0000259" key="2">
    <source>
        <dbReference type="PROSITE" id="PS50222"/>
    </source>
</evidence>